<dbReference type="Pfam" id="PF04932">
    <property type="entry name" value="Wzy_C"/>
    <property type="match status" value="1"/>
</dbReference>
<evidence type="ECO:0000256" key="5">
    <source>
        <dbReference type="SAM" id="Phobius"/>
    </source>
</evidence>
<sequence length="417" mass="45633">MLKSRSGTAFAALAFTLFFIDVAGLWIWPIEEGMAIDIPKYGGFLLRVVAVLFAGGYILLHFRLSNIRNLPTSLWLVLGWLVISSLDNPFWQESLQHVVRFALFMLLFVSLADLPDIDVRLDTWLYRLLLWTIVLSLALALLEPSLAVMRSAGLDGSVRGLFTHKNVFAEFCVMLAAWLMPSKTISGKQKGILLLLVLIAVVVSKSSASLFIFVFSLGAYYVLTLPKSAASRSQILLLAGIGTIPAYLAGSTIFAVVLQLLDRKATLTGRTYMWEYMYAITDKIPLQGLGYGVVMKYESIVGPLRLGYYETMTSTHNSYLDILLGLGVAGCVIFGIWVVELLYHGCRSYVAGETAGLRLLVVGGAYLLYGTIESSAGLADRLPTMIAIGAVMLCCLAQRKQVENGDVTAPLAAEGFR</sequence>
<feature type="transmembrane region" description="Helical" evidence="5">
    <location>
        <begin position="162"/>
        <end position="180"/>
    </location>
</feature>
<dbReference type="PANTHER" id="PTHR37422:SF17">
    <property type="entry name" value="O-ANTIGEN LIGASE"/>
    <property type="match status" value="1"/>
</dbReference>
<evidence type="ECO:0000256" key="1">
    <source>
        <dbReference type="ARBA" id="ARBA00004141"/>
    </source>
</evidence>
<keyword evidence="4 5" id="KW-0472">Membrane</keyword>
<dbReference type="EMBL" id="JBEPMB010000004">
    <property type="protein sequence ID" value="MET3614394.1"/>
    <property type="molecule type" value="Genomic_DNA"/>
</dbReference>
<evidence type="ECO:0000256" key="3">
    <source>
        <dbReference type="ARBA" id="ARBA00022989"/>
    </source>
</evidence>
<feature type="transmembrane region" description="Helical" evidence="5">
    <location>
        <begin position="322"/>
        <end position="343"/>
    </location>
</feature>
<feature type="domain" description="O-antigen ligase-related" evidence="6">
    <location>
        <begin position="193"/>
        <end position="334"/>
    </location>
</feature>
<feature type="transmembrane region" description="Helical" evidence="5">
    <location>
        <begin position="7"/>
        <end position="29"/>
    </location>
</feature>
<evidence type="ECO:0000256" key="2">
    <source>
        <dbReference type="ARBA" id="ARBA00022692"/>
    </source>
</evidence>
<dbReference type="GO" id="GO:0016874">
    <property type="term" value="F:ligase activity"/>
    <property type="evidence" value="ECO:0007669"/>
    <property type="project" value="UniProtKB-KW"/>
</dbReference>
<dbReference type="PANTHER" id="PTHR37422">
    <property type="entry name" value="TEICHURONIC ACID BIOSYNTHESIS PROTEIN TUAE"/>
    <property type="match status" value="1"/>
</dbReference>
<dbReference type="InterPro" id="IPR007016">
    <property type="entry name" value="O-antigen_ligase-rel_domated"/>
</dbReference>
<keyword evidence="7" id="KW-0436">Ligase</keyword>
<feature type="transmembrane region" description="Helical" evidence="5">
    <location>
        <begin position="97"/>
        <end position="117"/>
    </location>
</feature>
<proteinExistence type="predicted"/>
<feature type="transmembrane region" description="Helical" evidence="5">
    <location>
        <begin position="124"/>
        <end position="142"/>
    </location>
</feature>
<accession>A0ABV2J3H8</accession>
<feature type="transmembrane region" description="Helical" evidence="5">
    <location>
        <begin position="355"/>
        <end position="372"/>
    </location>
</feature>
<keyword evidence="2 5" id="KW-0812">Transmembrane</keyword>
<feature type="transmembrane region" description="Helical" evidence="5">
    <location>
        <begin position="235"/>
        <end position="261"/>
    </location>
</feature>
<evidence type="ECO:0000259" key="6">
    <source>
        <dbReference type="Pfam" id="PF04932"/>
    </source>
</evidence>
<evidence type="ECO:0000313" key="7">
    <source>
        <dbReference type="EMBL" id="MET3614394.1"/>
    </source>
</evidence>
<evidence type="ECO:0000313" key="8">
    <source>
        <dbReference type="Proteomes" id="UP001549047"/>
    </source>
</evidence>
<comment type="subcellular location">
    <subcellularLocation>
        <location evidence="1">Membrane</location>
        <topology evidence="1">Multi-pass membrane protein</topology>
    </subcellularLocation>
</comment>
<feature type="transmembrane region" description="Helical" evidence="5">
    <location>
        <begin position="192"/>
        <end position="223"/>
    </location>
</feature>
<gene>
    <name evidence="7" type="ORF">ABID16_002731</name>
</gene>
<dbReference type="RefSeq" id="WP_354556904.1">
    <property type="nucleotide sequence ID" value="NZ_JBEPMB010000004.1"/>
</dbReference>
<keyword evidence="8" id="KW-1185">Reference proteome</keyword>
<reference evidence="7 8" key="1">
    <citation type="submission" date="2024-06" db="EMBL/GenBank/DDBJ databases">
        <title>Genomic Encyclopedia of Type Strains, Phase IV (KMG-IV): sequencing the most valuable type-strain genomes for metagenomic binning, comparative biology and taxonomic classification.</title>
        <authorList>
            <person name="Goeker M."/>
        </authorList>
    </citation>
    <scope>NUCLEOTIDE SEQUENCE [LARGE SCALE GENOMIC DNA]</scope>
    <source>
        <strain evidence="7 8">DSM 29780</strain>
    </source>
</reference>
<evidence type="ECO:0000256" key="4">
    <source>
        <dbReference type="ARBA" id="ARBA00023136"/>
    </source>
</evidence>
<feature type="transmembrane region" description="Helical" evidence="5">
    <location>
        <begin position="41"/>
        <end position="60"/>
    </location>
</feature>
<comment type="caution">
    <text evidence="7">The sequence shown here is derived from an EMBL/GenBank/DDBJ whole genome shotgun (WGS) entry which is preliminary data.</text>
</comment>
<keyword evidence="3 5" id="KW-1133">Transmembrane helix</keyword>
<dbReference type="Proteomes" id="UP001549047">
    <property type="component" value="Unassembled WGS sequence"/>
</dbReference>
<feature type="transmembrane region" description="Helical" evidence="5">
    <location>
        <begin position="72"/>
        <end position="91"/>
    </location>
</feature>
<name>A0ABV2J3H8_9HYPH</name>
<dbReference type="InterPro" id="IPR051533">
    <property type="entry name" value="WaaL-like"/>
</dbReference>
<protein>
    <submittedName>
        <fullName evidence="7">O-antigen ligase</fullName>
    </submittedName>
</protein>
<organism evidence="7 8">
    <name type="scientific">Rhizobium aquaticum</name>
    <dbReference type="NCBI Taxonomy" id="1549636"/>
    <lineage>
        <taxon>Bacteria</taxon>
        <taxon>Pseudomonadati</taxon>
        <taxon>Pseudomonadota</taxon>
        <taxon>Alphaproteobacteria</taxon>
        <taxon>Hyphomicrobiales</taxon>
        <taxon>Rhizobiaceae</taxon>
        <taxon>Rhizobium/Agrobacterium group</taxon>
        <taxon>Rhizobium</taxon>
    </lineage>
</organism>